<accession>A0A4P7QEP3</accession>
<feature type="region of interest" description="Disordered" evidence="1">
    <location>
        <begin position="200"/>
        <end position="251"/>
    </location>
</feature>
<dbReference type="KEGG" id="cee:CENDO_03295"/>
<dbReference type="InterPro" id="IPR053847">
    <property type="entry name" value="DUF6928"/>
</dbReference>
<gene>
    <name evidence="2" type="ORF">CENDO_03295</name>
</gene>
<dbReference type="RefSeq" id="WP_136140754.1">
    <property type="nucleotide sequence ID" value="NZ_CP039247.1"/>
</dbReference>
<sequence length="299" mass="32531">MNVSRAVVTLWYINAADPAAVLKAEPKADRGFGRKYLAQLNPAFPVTPIGQFPLNRSAQADVGEFYIGGYPGVTVVQTVIMDDGLCLSKLSPLLLFAVPARDVFVFASNENEDYAGFAHWHRSTLKRSFCGTRYEIFEDEGLPEPFEGPYWAGEKSTTEGGIALPFQPQDLMESAQRHWLGVEVGEDGPDLQVVGYAVDGRPEPKVDEPKPSPKTVTEVASASASKLGLGSAHSDYDDYESHVDAPEPATGDEFARLKAASTDAARRVGREGKVLLKKLGRGLTHASESLAERLHNRNK</sequence>
<dbReference type="EMBL" id="CP039247">
    <property type="protein sequence ID" value="QCB27953.1"/>
    <property type="molecule type" value="Genomic_DNA"/>
</dbReference>
<evidence type="ECO:0000256" key="1">
    <source>
        <dbReference type="SAM" id="MobiDB-lite"/>
    </source>
</evidence>
<proteinExistence type="predicted"/>
<evidence type="ECO:0000313" key="2">
    <source>
        <dbReference type="EMBL" id="QCB27953.1"/>
    </source>
</evidence>
<dbReference type="Pfam" id="PF21997">
    <property type="entry name" value="DUF6928"/>
    <property type="match status" value="1"/>
</dbReference>
<dbReference type="Proteomes" id="UP000296352">
    <property type="component" value="Chromosome"/>
</dbReference>
<evidence type="ECO:0000313" key="3">
    <source>
        <dbReference type="Proteomes" id="UP000296352"/>
    </source>
</evidence>
<dbReference type="AlphaFoldDB" id="A0A4P7QEP3"/>
<protein>
    <submittedName>
        <fullName evidence="2">Uncharacterized protein</fullName>
    </submittedName>
</protein>
<feature type="compositionally biased region" description="Basic and acidic residues" evidence="1">
    <location>
        <begin position="234"/>
        <end position="245"/>
    </location>
</feature>
<organism evidence="2 3">
    <name type="scientific">Corynebacterium endometrii</name>
    <dbReference type="NCBI Taxonomy" id="2488819"/>
    <lineage>
        <taxon>Bacteria</taxon>
        <taxon>Bacillati</taxon>
        <taxon>Actinomycetota</taxon>
        <taxon>Actinomycetes</taxon>
        <taxon>Mycobacteriales</taxon>
        <taxon>Corynebacteriaceae</taxon>
        <taxon>Corynebacterium</taxon>
    </lineage>
</organism>
<dbReference type="OrthoDB" id="4772769at2"/>
<feature type="compositionally biased region" description="Low complexity" evidence="1">
    <location>
        <begin position="220"/>
        <end position="232"/>
    </location>
</feature>
<keyword evidence="3" id="KW-1185">Reference proteome</keyword>
<feature type="compositionally biased region" description="Basic and acidic residues" evidence="1">
    <location>
        <begin position="200"/>
        <end position="211"/>
    </location>
</feature>
<reference evidence="2 3" key="1">
    <citation type="submission" date="2019-04" db="EMBL/GenBank/DDBJ databases">
        <title>Corynebacterium endometrii sp. nov., isolated from the uterus of a cow with endometritis.</title>
        <authorList>
            <person name="Ballas P."/>
            <person name="Ruckert C."/>
            <person name="Wagener K."/>
            <person name="Drillich M."/>
            <person name="Kaempfer P."/>
            <person name="Busse H.-J."/>
            <person name="Ehling-Schulz M."/>
        </authorList>
    </citation>
    <scope>NUCLEOTIDE SEQUENCE [LARGE SCALE GENOMIC DNA]</scope>
    <source>
        <strain evidence="2 3">LMM-1653</strain>
    </source>
</reference>
<name>A0A4P7QEP3_9CORY</name>